<accession>A0ABR2IDT0</accession>
<keyword evidence="3" id="KW-1185">Reference proteome</keyword>
<dbReference type="Proteomes" id="UP001470230">
    <property type="component" value="Unassembled WGS sequence"/>
</dbReference>
<comment type="caution">
    <text evidence="2">The sequence shown here is derived from an EMBL/GenBank/DDBJ whole genome shotgun (WGS) entry which is preliminary data.</text>
</comment>
<keyword evidence="1" id="KW-0472">Membrane</keyword>
<reference evidence="2 3" key="1">
    <citation type="submission" date="2024-04" db="EMBL/GenBank/DDBJ databases">
        <title>Tritrichomonas musculus Genome.</title>
        <authorList>
            <person name="Alves-Ferreira E."/>
            <person name="Grigg M."/>
            <person name="Lorenzi H."/>
            <person name="Galac M."/>
        </authorList>
    </citation>
    <scope>NUCLEOTIDE SEQUENCE [LARGE SCALE GENOMIC DNA]</scope>
    <source>
        <strain evidence="2 3">EAF2021</strain>
    </source>
</reference>
<name>A0ABR2IDT0_9EUKA</name>
<organism evidence="2 3">
    <name type="scientific">Tritrichomonas musculus</name>
    <dbReference type="NCBI Taxonomy" id="1915356"/>
    <lineage>
        <taxon>Eukaryota</taxon>
        <taxon>Metamonada</taxon>
        <taxon>Parabasalia</taxon>
        <taxon>Tritrichomonadida</taxon>
        <taxon>Tritrichomonadidae</taxon>
        <taxon>Tritrichomonas</taxon>
    </lineage>
</organism>
<dbReference type="EMBL" id="JAPFFF010000018">
    <property type="protein sequence ID" value="KAK8861011.1"/>
    <property type="molecule type" value="Genomic_DNA"/>
</dbReference>
<feature type="transmembrane region" description="Helical" evidence="1">
    <location>
        <begin position="50"/>
        <end position="67"/>
    </location>
</feature>
<keyword evidence="1" id="KW-0812">Transmembrane</keyword>
<gene>
    <name evidence="2" type="ORF">M9Y10_012703</name>
</gene>
<protein>
    <recommendedName>
        <fullName evidence="4">DDE-1 domain-containing protein</fullName>
    </recommendedName>
</protein>
<evidence type="ECO:0000256" key="1">
    <source>
        <dbReference type="SAM" id="Phobius"/>
    </source>
</evidence>
<evidence type="ECO:0000313" key="2">
    <source>
        <dbReference type="EMBL" id="KAK8861011.1"/>
    </source>
</evidence>
<evidence type="ECO:0000313" key="3">
    <source>
        <dbReference type="Proteomes" id="UP001470230"/>
    </source>
</evidence>
<keyword evidence="1" id="KW-1133">Transmembrane helix</keyword>
<sequence length="95" mass="11157">MCCGNVLGQKKRLYIILQKLKNLPDDLKEFSDRGQAFFASSQSGWQTRDTFLWFVIIFINWLTVYRLHLKKEIRDGLAILIVDGHKSRECPNELQ</sequence>
<proteinExistence type="predicted"/>
<evidence type="ECO:0008006" key="4">
    <source>
        <dbReference type="Google" id="ProtNLM"/>
    </source>
</evidence>